<accession>A0A8J5VI65</accession>
<evidence type="ECO:0000313" key="1">
    <source>
        <dbReference type="EMBL" id="KAG8048258.1"/>
    </source>
</evidence>
<sequence>MTSEIPYVATRSHTLIDSLGEMKLTPLDKLVDVQAEQVIHTPHTPNVATVASPGGLEEFIDAITTALPQALLPTPPKKLASLFKKPLTPSATRAIRELVTAGSGKNLLMKPMTSAAAPASTQAGVFQA</sequence>
<dbReference type="EMBL" id="JAAALK010000290">
    <property type="protein sequence ID" value="KAG8048258.1"/>
    <property type="molecule type" value="Genomic_DNA"/>
</dbReference>
<name>A0A8J5VI65_ZIZPA</name>
<proteinExistence type="predicted"/>
<dbReference type="AlphaFoldDB" id="A0A8J5VI65"/>
<reference evidence="1" key="1">
    <citation type="journal article" date="2021" name="bioRxiv">
        <title>Whole Genome Assembly and Annotation of Northern Wild Rice, Zizania palustris L., Supports a Whole Genome Duplication in the Zizania Genus.</title>
        <authorList>
            <person name="Haas M."/>
            <person name="Kono T."/>
            <person name="Macchietto M."/>
            <person name="Millas R."/>
            <person name="McGilp L."/>
            <person name="Shao M."/>
            <person name="Duquette J."/>
            <person name="Hirsch C.N."/>
            <person name="Kimball J."/>
        </authorList>
    </citation>
    <scope>NUCLEOTIDE SEQUENCE</scope>
    <source>
        <tissue evidence="1">Fresh leaf tissue</tissue>
    </source>
</reference>
<keyword evidence="2" id="KW-1185">Reference proteome</keyword>
<evidence type="ECO:0000313" key="2">
    <source>
        <dbReference type="Proteomes" id="UP000729402"/>
    </source>
</evidence>
<gene>
    <name evidence="1" type="ORF">GUJ93_ZPchr0008g13158</name>
</gene>
<organism evidence="1 2">
    <name type="scientific">Zizania palustris</name>
    <name type="common">Northern wild rice</name>
    <dbReference type="NCBI Taxonomy" id="103762"/>
    <lineage>
        <taxon>Eukaryota</taxon>
        <taxon>Viridiplantae</taxon>
        <taxon>Streptophyta</taxon>
        <taxon>Embryophyta</taxon>
        <taxon>Tracheophyta</taxon>
        <taxon>Spermatophyta</taxon>
        <taxon>Magnoliopsida</taxon>
        <taxon>Liliopsida</taxon>
        <taxon>Poales</taxon>
        <taxon>Poaceae</taxon>
        <taxon>BOP clade</taxon>
        <taxon>Oryzoideae</taxon>
        <taxon>Oryzeae</taxon>
        <taxon>Zizaniinae</taxon>
        <taxon>Zizania</taxon>
    </lineage>
</organism>
<dbReference type="Proteomes" id="UP000729402">
    <property type="component" value="Unassembled WGS sequence"/>
</dbReference>
<reference evidence="1" key="2">
    <citation type="submission" date="2021-02" db="EMBL/GenBank/DDBJ databases">
        <authorList>
            <person name="Kimball J.A."/>
            <person name="Haas M.W."/>
            <person name="Macchietto M."/>
            <person name="Kono T."/>
            <person name="Duquette J."/>
            <person name="Shao M."/>
        </authorList>
    </citation>
    <scope>NUCLEOTIDE SEQUENCE</scope>
    <source>
        <tissue evidence="1">Fresh leaf tissue</tissue>
    </source>
</reference>
<protein>
    <submittedName>
        <fullName evidence="1">Uncharacterized protein</fullName>
    </submittedName>
</protein>
<comment type="caution">
    <text evidence="1">The sequence shown here is derived from an EMBL/GenBank/DDBJ whole genome shotgun (WGS) entry which is preliminary data.</text>
</comment>